<feature type="region of interest" description="Disordered" evidence="10">
    <location>
        <begin position="491"/>
        <end position="526"/>
    </location>
</feature>
<dbReference type="InterPro" id="IPR045851">
    <property type="entry name" value="AMP-bd_C_sf"/>
</dbReference>
<organism evidence="14 15">
    <name type="scientific">Pandoraea oxalativorans</name>
    <dbReference type="NCBI Taxonomy" id="573737"/>
    <lineage>
        <taxon>Bacteria</taxon>
        <taxon>Pseudomonadati</taxon>
        <taxon>Pseudomonadota</taxon>
        <taxon>Betaproteobacteria</taxon>
        <taxon>Burkholderiales</taxon>
        <taxon>Burkholderiaceae</taxon>
        <taxon>Pandoraea</taxon>
    </lineage>
</organism>
<dbReference type="PANTHER" id="PTHR30046">
    <property type="entry name" value="FLAGELLAR M-RING PROTEIN"/>
    <property type="match status" value="1"/>
</dbReference>
<dbReference type="GO" id="GO:0003774">
    <property type="term" value="F:cytoskeletal motor activity"/>
    <property type="evidence" value="ECO:0007669"/>
    <property type="project" value="InterPro"/>
</dbReference>
<feature type="domain" description="Flagellar M-ring N-terminal" evidence="12">
    <location>
        <begin position="47"/>
        <end position="221"/>
    </location>
</feature>
<dbReference type="Proteomes" id="UP000035050">
    <property type="component" value="Chromosome"/>
</dbReference>
<gene>
    <name evidence="14" type="ORF">MB84_03930</name>
</gene>
<evidence type="ECO:0000256" key="10">
    <source>
        <dbReference type="SAM" id="MobiDB-lite"/>
    </source>
</evidence>
<dbReference type="Pfam" id="PF01514">
    <property type="entry name" value="YscJ_FliF"/>
    <property type="match status" value="1"/>
</dbReference>
<proteinExistence type="inferred from homology"/>
<dbReference type="PANTHER" id="PTHR30046:SF0">
    <property type="entry name" value="FLAGELLAR M-RING PROTEIN"/>
    <property type="match status" value="1"/>
</dbReference>
<accession>A0A0E3Y9N9</accession>
<feature type="region of interest" description="Disordered" evidence="10">
    <location>
        <begin position="281"/>
        <end position="300"/>
    </location>
</feature>
<feature type="compositionally biased region" description="Gly residues" evidence="10">
    <location>
        <begin position="503"/>
        <end position="513"/>
    </location>
</feature>
<protein>
    <recommendedName>
        <fullName evidence="9">Flagellar M-ring protein</fullName>
    </recommendedName>
</protein>
<feature type="compositionally biased region" description="Polar residues" evidence="10">
    <location>
        <begin position="291"/>
        <end position="300"/>
    </location>
</feature>
<keyword evidence="14" id="KW-0969">Cilium</keyword>
<dbReference type="Gene3D" id="3.30.300.30">
    <property type="match status" value="1"/>
</dbReference>
<evidence type="ECO:0000259" key="12">
    <source>
        <dbReference type="Pfam" id="PF01514"/>
    </source>
</evidence>
<evidence type="ECO:0000256" key="3">
    <source>
        <dbReference type="ARBA" id="ARBA00007971"/>
    </source>
</evidence>
<evidence type="ECO:0000313" key="14">
    <source>
        <dbReference type="EMBL" id="AKC68790.1"/>
    </source>
</evidence>
<dbReference type="HOGENOM" id="CLU_028108_1_0_4"/>
<dbReference type="OrthoDB" id="8554211at2"/>
<evidence type="ECO:0000256" key="7">
    <source>
        <dbReference type="ARBA" id="ARBA00023136"/>
    </source>
</evidence>
<evidence type="ECO:0000259" key="13">
    <source>
        <dbReference type="Pfam" id="PF08345"/>
    </source>
</evidence>
<evidence type="ECO:0000256" key="2">
    <source>
        <dbReference type="ARBA" id="ARBA00004651"/>
    </source>
</evidence>
<dbReference type="GO" id="GO:0009431">
    <property type="term" value="C:bacterial-type flagellum basal body, MS ring"/>
    <property type="evidence" value="ECO:0007669"/>
    <property type="project" value="InterPro"/>
</dbReference>
<comment type="function">
    <text evidence="9">The M ring may be actively involved in energy transduction.</text>
</comment>
<evidence type="ECO:0000256" key="5">
    <source>
        <dbReference type="ARBA" id="ARBA00022692"/>
    </source>
</evidence>
<keyword evidence="14" id="KW-0282">Flagellum</keyword>
<dbReference type="Pfam" id="PF08345">
    <property type="entry name" value="YscJ_FliF_C"/>
    <property type="match status" value="1"/>
</dbReference>
<evidence type="ECO:0000256" key="8">
    <source>
        <dbReference type="ARBA" id="ARBA00023143"/>
    </source>
</evidence>
<dbReference type="RefSeq" id="WP_046290172.1">
    <property type="nucleotide sequence ID" value="NZ_CP011253.3"/>
</dbReference>
<dbReference type="EMBL" id="CP011253">
    <property type="protein sequence ID" value="AKC68790.1"/>
    <property type="molecule type" value="Genomic_DNA"/>
</dbReference>
<feature type="region of interest" description="Disordered" evidence="10">
    <location>
        <begin position="305"/>
        <end position="358"/>
    </location>
</feature>
<dbReference type="PATRIC" id="fig|573737.6.peg.1568"/>
<sequence length="565" mass="60010">MNAATQVADVAAKPPLLAQLRSRERLPLLIGGAAIVALLIAVFLWSRAPDYKVLYSNLSDRDGGAIITSLQQMNVPYKFAEGGGAILVPSEQVHDVRLRLASQGLPKGGLVGFELMDNQKFGISQFAEQVNYQRALEGELARSVESLSAVSAARVHLAIPKPSVFVREQQKPSASVLVTLHPGRVLDDAQVSAIVHMVASSVPELPVKNVTVLDQNGNLLSAQSGNALGLDASQLKYVRELEQSYARRIEAILNPIVGPGNVHAQVTADVDFNQVEQTSENYKPNAGEQAVRSQQSSEATQIGANAAGGVPGALSNQPPGQATAPITQQQQQQQFAQQGANPASAASAPQGPRSDRKDATVNYEVDRTIRHVQQATGGLKRLSAAIVVNYRPGTDAKGKPAMVALTQAQLDQIQNLSKEAIGFSGQRGDTINIVNSAFTVEEDPEANLPWWRQRQNIELAKQVGKWALIGLIGLYLWFGVIRPAIRKHLTPPPPAEPTMAGAAGAGGAPGAEGGEGEGADGEAGKRGELSAYERNLQYARQVARQDPKIVATVVKAWVGGGDERG</sequence>
<keyword evidence="14" id="KW-0966">Cell projection</keyword>
<keyword evidence="8 9" id="KW-0975">Bacterial flagellum</keyword>
<name>A0A0E3Y9N9_9BURK</name>
<comment type="similarity">
    <text evidence="3 9">Belongs to the FliF family.</text>
</comment>
<keyword evidence="5 11" id="KW-0812">Transmembrane</keyword>
<dbReference type="NCBIfam" id="TIGR00206">
    <property type="entry name" value="fliF"/>
    <property type="match status" value="1"/>
</dbReference>
<comment type="subcellular location">
    <subcellularLocation>
        <location evidence="1 9">Bacterial flagellum basal body</location>
    </subcellularLocation>
    <subcellularLocation>
        <location evidence="2">Cell membrane</location>
        <topology evidence="2">Multi-pass membrane protein</topology>
    </subcellularLocation>
</comment>
<evidence type="ECO:0000313" key="15">
    <source>
        <dbReference type="Proteomes" id="UP000035050"/>
    </source>
</evidence>
<evidence type="ECO:0000256" key="9">
    <source>
        <dbReference type="PIRNR" id="PIRNR004862"/>
    </source>
</evidence>
<dbReference type="PIRSF" id="PIRSF004862">
    <property type="entry name" value="FliF"/>
    <property type="match status" value="1"/>
</dbReference>
<dbReference type="InterPro" id="IPR043427">
    <property type="entry name" value="YscJ/FliF"/>
</dbReference>
<feature type="compositionally biased region" description="Low complexity" evidence="10">
    <location>
        <begin position="317"/>
        <end position="343"/>
    </location>
</feature>
<dbReference type="InterPro" id="IPR006182">
    <property type="entry name" value="FliF_N_dom"/>
</dbReference>
<dbReference type="GO" id="GO:0071973">
    <property type="term" value="P:bacterial-type flagellum-dependent cell motility"/>
    <property type="evidence" value="ECO:0007669"/>
    <property type="project" value="InterPro"/>
</dbReference>
<keyword evidence="6 11" id="KW-1133">Transmembrane helix</keyword>
<reference evidence="14" key="1">
    <citation type="submission" date="2016-06" db="EMBL/GenBank/DDBJ databases">
        <title>Pandoraea oxalativorans DSM 23570 Genome Sequencing.</title>
        <authorList>
            <person name="Ee R."/>
            <person name="Lim Y.-L."/>
            <person name="Yong D."/>
            <person name="Yin W.-F."/>
            <person name="Chan K.-G."/>
        </authorList>
    </citation>
    <scope>NUCLEOTIDE SEQUENCE</scope>
    <source>
        <strain evidence="14">DSM 23570</strain>
    </source>
</reference>
<dbReference type="GO" id="GO:0005886">
    <property type="term" value="C:plasma membrane"/>
    <property type="evidence" value="ECO:0007669"/>
    <property type="project" value="UniProtKB-SubCell"/>
</dbReference>
<evidence type="ECO:0000256" key="11">
    <source>
        <dbReference type="SAM" id="Phobius"/>
    </source>
</evidence>
<dbReference type="AlphaFoldDB" id="A0A0E3Y9N9"/>
<dbReference type="PRINTS" id="PR01009">
    <property type="entry name" value="FLGMRINGFLIF"/>
</dbReference>
<feature type="domain" description="Flagellar M-ring C-terminal" evidence="13">
    <location>
        <begin position="253"/>
        <end position="438"/>
    </location>
</feature>
<evidence type="ECO:0000256" key="6">
    <source>
        <dbReference type="ARBA" id="ARBA00022989"/>
    </source>
</evidence>
<dbReference type="InterPro" id="IPR000067">
    <property type="entry name" value="FlgMring_FliF"/>
</dbReference>
<dbReference type="InterPro" id="IPR013556">
    <property type="entry name" value="Flag_M-ring_C"/>
</dbReference>
<feature type="transmembrane region" description="Helical" evidence="11">
    <location>
        <begin position="26"/>
        <end position="45"/>
    </location>
</feature>
<dbReference type="KEGG" id="pox:MB84_03930"/>
<evidence type="ECO:0000256" key="1">
    <source>
        <dbReference type="ARBA" id="ARBA00004117"/>
    </source>
</evidence>
<keyword evidence="4" id="KW-1003">Cell membrane</keyword>
<keyword evidence="15" id="KW-1185">Reference proteome</keyword>
<evidence type="ECO:0000256" key="4">
    <source>
        <dbReference type="ARBA" id="ARBA00022475"/>
    </source>
</evidence>
<keyword evidence="7 11" id="KW-0472">Membrane</keyword>